<dbReference type="EMBL" id="ALWO02000027">
    <property type="protein sequence ID" value="EOZ97857.1"/>
    <property type="molecule type" value="Genomic_DNA"/>
</dbReference>
<dbReference type="AlphaFoldDB" id="S2DFG6"/>
<proteinExistence type="predicted"/>
<evidence type="ECO:0000313" key="2">
    <source>
        <dbReference type="Proteomes" id="UP000006073"/>
    </source>
</evidence>
<organism evidence="1 2">
    <name type="scientific">Indibacter alkaliphilus (strain CCUG 57479 / KCTC 22604 / LW1)</name>
    <dbReference type="NCBI Taxonomy" id="1189612"/>
    <lineage>
        <taxon>Bacteria</taxon>
        <taxon>Pseudomonadati</taxon>
        <taxon>Bacteroidota</taxon>
        <taxon>Cytophagia</taxon>
        <taxon>Cytophagales</taxon>
        <taxon>Cyclobacteriaceae</taxon>
    </lineage>
</organism>
<protein>
    <submittedName>
        <fullName evidence="1">Uncharacterized protein</fullName>
    </submittedName>
</protein>
<dbReference type="STRING" id="1189612.A33Q_1666"/>
<gene>
    <name evidence="1" type="ORF">A33Q_1666</name>
</gene>
<keyword evidence="2" id="KW-1185">Reference proteome</keyword>
<name>S2DFG6_INDAL</name>
<sequence>MAKFHQIALRSFQFLYGAIEGITTVDGLICEKNISIPVWCD</sequence>
<reference evidence="1 2" key="1">
    <citation type="journal article" date="2013" name="Genome Announc.">
        <title>Draft Genome Sequence of Indibacter alkaliphilus Strain LW1T, Isolated from Lonar Lake, a Haloalkaline Lake in the Buldana District of Maharashtra, India.</title>
        <authorList>
            <person name="Singh A."/>
            <person name="Kumar Jangir P."/>
            <person name="Sharma R."/>
            <person name="Singh A."/>
            <person name="Kumar Pinnaka A."/>
            <person name="Shivaji S."/>
        </authorList>
    </citation>
    <scope>NUCLEOTIDE SEQUENCE [LARGE SCALE GENOMIC DNA]</scope>
    <source>
        <strain evidence="2">CCUG 57479 / KCTC 22604 / LW1</strain>
    </source>
</reference>
<comment type="caution">
    <text evidence="1">The sequence shown here is derived from an EMBL/GenBank/DDBJ whole genome shotgun (WGS) entry which is preliminary data.</text>
</comment>
<accession>S2DFG6</accession>
<evidence type="ECO:0000313" key="1">
    <source>
        <dbReference type="EMBL" id="EOZ97857.1"/>
    </source>
</evidence>
<dbReference type="Proteomes" id="UP000006073">
    <property type="component" value="Unassembled WGS sequence"/>
</dbReference>